<evidence type="ECO:0000313" key="2">
    <source>
        <dbReference type="Proteomes" id="UP000015104"/>
    </source>
</evidence>
<evidence type="ECO:0000313" key="1">
    <source>
        <dbReference type="EnsemblMetazoa" id="tetur31g01830.1"/>
    </source>
</evidence>
<dbReference type="EMBL" id="CAEY01000898">
    <property type="status" value="NOT_ANNOTATED_CDS"/>
    <property type="molecule type" value="Genomic_DNA"/>
</dbReference>
<proteinExistence type="predicted"/>
<name>T1L1I0_TETUR</name>
<reference evidence="1" key="2">
    <citation type="submission" date="2015-06" db="UniProtKB">
        <authorList>
            <consortium name="EnsemblMetazoa"/>
        </authorList>
    </citation>
    <scope>IDENTIFICATION</scope>
</reference>
<dbReference type="Proteomes" id="UP000015104">
    <property type="component" value="Unassembled WGS sequence"/>
</dbReference>
<sequence>MFMLLQEKSIRDAVRNLNHQQHGGSSKDQHYSLNHRYPPTISSSLADKSLPDEFKANLNYLISPKTPFNEIDKRQDEVVMDIPLEVQY</sequence>
<protein>
    <submittedName>
        <fullName evidence="1">Uncharacterized protein</fullName>
    </submittedName>
</protein>
<organism evidence="1 2">
    <name type="scientific">Tetranychus urticae</name>
    <name type="common">Two-spotted spider mite</name>
    <dbReference type="NCBI Taxonomy" id="32264"/>
    <lineage>
        <taxon>Eukaryota</taxon>
        <taxon>Metazoa</taxon>
        <taxon>Ecdysozoa</taxon>
        <taxon>Arthropoda</taxon>
        <taxon>Chelicerata</taxon>
        <taxon>Arachnida</taxon>
        <taxon>Acari</taxon>
        <taxon>Acariformes</taxon>
        <taxon>Trombidiformes</taxon>
        <taxon>Prostigmata</taxon>
        <taxon>Eleutherengona</taxon>
        <taxon>Raphignathae</taxon>
        <taxon>Tetranychoidea</taxon>
        <taxon>Tetranychidae</taxon>
        <taxon>Tetranychus</taxon>
    </lineage>
</organism>
<reference evidence="2" key="1">
    <citation type="submission" date="2011-08" db="EMBL/GenBank/DDBJ databases">
        <authorList>
            <person name="Rombauts S."/>
        </authorList>
    </citation>
    <scope>NUCLEOTIDE SEQUENCE</scope>
    <source>
        <strain evidence="2">London</strain>
    </source>
</reference>
<keyword evidence="2" id="KW-1185">Reference proteome</keyword>
<dbReference type="HOGENOM" id="CLU_2471969_0_0_1"/>
<dbReference type="EnsemblMetazoa" id="tetur31g01830.1">
    <property type="protein sequence ID" value="tetur31g01830.1"/>
    <property type="gene ID" value="tetur31g01830"/>
</dbReference>
<accession>T1L1I0</accession>
<dbReference type="AlphaFoldDB" id="T1L1I0"/>